<feature type="compositionally biased region" description="Low complexity" evidence="1">
    <location>
        <begin position="29"/>
        <end position="45"/>
    </location>
</feature>
<evidence type="ECO:0000256" key="1">
    <source>
        <dbReference type="SAM" id="MobiDB-lite"/>
    </source>
</evidence>
<evidence type="ECO:0000313" key="2">
    <source>
        <dbReference type="EMBL" id="SMR52117.1"/>
    </source>
</evidence>
<feature type="region of interest" description="Disordered" evidence="1">
    <location>
        <begin position="154"/>
        <end position="226"/>
    </location>
</feature>
<name>A0A2H1GEX9_ZYMTR</name>
<evidence type="ECO:0000313" key="3">
    <source>
        <dbReference type="Proteomes" id="UP000245764"/>
    </source>
</evidence>
<reference evidence="3" key="1">
    <citation type="submission" date="2017-05" db="EMBL/GenBank/DDBJ databases">
        <authorList>
            <person name="Song R."/>
            <person name="Chenine A.L."/>
            <person name="Ruprecht R.M."/>
        </authorList>
    </citation>
    <scope>NUCLEOTIDE SEQUENCE [LARGE SCALE GENOMIC DNA]</scope>
</reference>
<feature type="compositionally biased region" description="Acidic residues" evidence="1">
    <location>
        <begin position="183"/>
        <end position="193"/>
    </location>
</feature>
<organism evidence="2 3">
    <name type="scientific">Zymoseptoria tritici ST99CH_1E4</name>
    <dbReference type="NCBI Taxonomy" id="1276532"/>
    <lineage>
        <taxon>Eukaryota</taxon>
        <taxon>Fungi</taxon>
        <taxon>Dikarya</taxon>
        <taxon>Ascomycota</taxon>
        <taxon>Pezizomycotina</taxon>
        <taxon>Dothideomycetes</taxon>
        <taxon>Dothideomycetidae</taxon>
        <taxon>Mycosphaerellales</taxon>
        <taxon>Mycosphaerellaceae</taxon>
        <taxon>Zymoseptoria</taxon>
    </lineage>
</organism>
<feature type="compositionally biased region" description="Polar residues" evidence="1">
    <location>
        <begin position="201"/>
        <end position="212"/>
    </location>
</feature>
<proteinExistence type="predicted"/>
<feature type="compositionally biased region" description="Low complexity" evidence="1">
    <location>
        <begin position="171"/>
        <end position="182"/>
    </location>
</feature>
<accession>A0A2H1GEX9</accession>
<sequence length="408" mass="45567">MEDQNNNLLSPLFIATECSTPSFGGRYLTPSFTSTSTRASASETPHSAHDNKQEEAFDTSSKSDETQEEEKIAQILELELLHDTAGNQDNLELSSRERDIIISELRARIIALEERNARLHAALEEQQPFEQEREHSLGGYRPVLTANNLLHASAQKPSSFAPDDRAKRLASTSTGSPTSSESETSEDGAELDDGGTGRTFADSTPQEIQRQRWQLPKDPNPTKFLRNNTTIERSGFNFKSRFTFEALVGFSATDIPILTGLDELPDSVLYSVSLVLDIIASGSYGKSKIPSQPSLAPANFCAFHWMSRNLSRGQWTMHKPGDFACAGCARGRRVCFRWMRAGVWRLLPLPEELRPEGITYKDEAFWMQSFDPCMFGIQTECRVWAPRKLQAPRKSRKAVKDEVAKADG</sequence>
<dbReference type="EMBL" id="LT854257">
    <property type="protein sequence ID" value="SMR52117.1"/>
    <property type="molecule type" value="Genomic_DNA"/>
</dbReference>
<protein>
    <submittedName>
        <fullName evidence="2">Uncharacterized protein</fullName>
    </submittedName>
</protein>
<gene>
    <name evidence="2" type="ORF">ZT1E4_G5647</name>
</gene>
<feature type="region of interest" description="Disordered" evidence="1">
    <location>
        <begin position="20"/>
        <end position="67"/>
    </location>
</feature>
<dbReference type="AlphaFoldDB" id="A0A2H1GEX9"/>
<feature type="compositionally biased region" description="Basic and acidic residues" evidence="1">
    <location>
        <begin position="46"/>
        <end position="67"/>
    </location>
</feature>
<dbReference type="Proteomes" id="UP000245764">
    <property type="component" value="Chromosome 5"/>
</dbReference>